<dbReference type="AlphaFoldDB" id="A0A238IYL4"/>
<evidence type="ECO:0000313" key="1">
    <source>
        <dbReference type="EMBL" id="SMX23507.1"/>
    </source>
</evidence>
<keyword evidence="2" id="KW-1185">Reference proteome</keyword>
<gene>
    <name evidence="1" type="ORF">BOA8489_01616</name>
</gene>
<proteinExistence type="predicted"/>
<dbReference type="Proteomes" id="UP000201838">
    <property type="component" value="Unassembled WGS sequence"/>
</dbReference>
<evidence type="ECO:0000313" key="2">
    <source>
        <dbReference type="Proteomes" id="UP000201838"/>
    </source>
</evidence>
<reference evidence="2" key="1">
    <citation type="submission" date="2017-05" db="EMBL/GenBank/DDBJ databases">
        <authorList>
            <person name="Rodrigo-Torres L."/>
            <person name="Arahal R. D."/>
            <person name="Lucena T."/>
        </authorList>
    </citation>
    <scope>NUCLEOTIDE SEQUENCE [LARGE SCALE GENOMIC DNA]</scope>
    <source>
        <strain evidence="2">CECT 8489</strain>
    </source>
</reference>
<dbReference type="EMBL" id="FXXQ01000004">
    <property type="protein sequence ID" value="SMX23507.1"/>
    <property type="molecule type" value="Genomic_DNA"/>
</dbReference>
<accession>A0A238IYL4</accession>
<protein>
    <submittedName>
        <fullName evidence="1">Uncharacterized protein</fullName>
    </submittedName>
</protein>
<name>A0A238IYL4_9RHOB</name>
<organism evidence="1 2">
    <name type="scientific">Boseongicola aestuarii</name>
    <dbReference type="NCBI Taxonomy" id="1470561"/>
    <lineage>
        <taxon>Bacteria</taxon>
        <taxon>Pseudomonadati</taxon>
        <taxon>Pseudomonadota</taxon>
        <taxon>Alphaproteobacteria</taxon>
        <taxon>Rhodobacterales</taxon>
        <taxon>Paracoccaceae</taxon>
        <taxon>Boseongicola</taxon>
    </lineage>
</organism>
<sequence>MTSIHTTLIAVFLVRSSGSRQMIDHHVKVNLNTVKRKPFETVYCRHQLVHLVDHSGHTYYKRQTARYENAEWETNKMYAACA</sequence>